<dbReference type="AlphaFoldDB" id="A0A0G4FX11"/>
<feature type="transmembrane region" description="Helical" evidence="2">
    <location>
        <begin position="321"/>
        <end position="340"/>
    </location>
</feature>
<keyword evidence="4" id="KW-1185">Reference proteome</keyword>
<feature type="transmembrane region" description="Helical" evidence="2">
    <location>
        <begin position="248"/>
        <end position="269"/>
    </location>
</feature>
<dbReference type="EMBL" id="CDMY01000510">
    <property type="protein sequence ID" value="CEM19332.1"/>
    <property type="molecule type" value="Genomic_DNA"/>
</dbReference>
<proteinExistence type="predicted"/>
<evidence type="ECO:0000313" key="3">
    <source>
        <dbReference type="EMBL" id="CEM19332.1"/>
    </source>
</evidence>
<dbReference type="VEuPathDB" id="CryptoDB:Vbra_16393"/>
<organism evidence="3 4">
    <name type="scientific">Vitrella brassicaformis (strain CCMP3155)</name>
    <dbReference type="NCBI Taxonomy" id="1169540"/>
    <lineage>
        <taxon>Eukaryota</taxon>
        <taxon>Sar</taxon>
        <taxon>Alveolata</taxon>
        <taxon>Colpodellida</taxon>
        <taxon>Vitrellaceae</taxon>
        <taxon>Vitrella</taxon>
    </lineage>
</organism>
<feature type="transmembrane region" description="Helical" evidence="2">
    <location>
        <begin position="168"/>
        <end position="191"/>
    </location>
</feature>
<evidence type="ECO:0000256" key="2">
    <source>
        <dbReference type="SAM" id="Phobius"/>
    </source>
</evidence>
<keyword evidence="2" id="KW-1133">Transmembrane helix</keyword>
<feature type="region of interest" description="Disordered" evidence="1">
    <location>
        <begin position="1"/>
        <end position="49"/>
    </location>
</feature>
<gene>
    <name evidence="3" type="ORF">Vbra_16393</name>
</gene>
<evidence type="ECO:0000256" key="1">
    <source>
        <dbReference type="SAM" id="MobiDB-lite"/>
    </source>
</evidence>
<feature type="transmembrane region" description="Helical" evidence="2">
    <location>
        <begin position="625"/>
        <end position="644"/>
    </location>
</feature>
<accession>A0A0G4FX11</accession>
<name>A0A0G4FX11_VITBC</name>
<protein>
    <submittedName>
        <fullName evidence="3">Uncharacterized protein</fullName>
    </submittedName>
</protein>
<feature type="transmembrane region" description="Helical" evidence="2">
    <location>
        <begin position="346"/>
        <end position="369"/>
    </location>
</feature>
<keyword evidence="2" id="KW-0812">Transmembrane</keyword>
<keyword evidence="2" id="KW-0472">Membrane</keyword>
<dbReference type="InParanoid" id="A0A0G4FX11"/>
<sequence>MPRLSFSTALLAQKDASLNPAAEEEPDDDDLDDEWSFASSSSPTLPPTEFPEEAQLICIPIPPHNDDRHEDQAATPLALAAGTGDAQRPLQRCDSWPPIDRVGVRRVPRAGRADLCLRAGVDEMTQTEDQLMMTPRGGWSSLPSMDDDVTPSLSPACRVRPTRWREALAVIRVQGTALCGAVLVFLVHYLVVGVQLTHESLMEVNKIPHTIPTFVWSGTVYTLSVSVSIVAFSMILNRVPGVNPTKRGRLVVHIGGLIHILVIVLVQVADYVSRWHGVVFEKYTGDMVWSMRFYVTWFVWIGFVSKYWSPIEFPYNAFINLTIDALGVYLCIEVLVPYALGYKGWYFLLFRLAIFVCGEVFYVLVRWTALMMVHIRPSDRHIFYAPVVAYVMLVTRVLQGTLTDPLLGVLGELAALVFELIDFKFCYRMDTGHAHKLNVIWKWCQRRVRQVWGFVRGVAPPDDVGDMALWHLMHTEEAKVFYEMVPLSHILSETYAVCLAPMILLYYGIGSDQGEFSTSTILTQATIQILGELVGDLIFAALPGGLGISLPGMVGPWKKLKSLCSCSSTADRSRQQQQQQGGGDVQSPDLERMGSGVDKQPESLFSSTSSMGLSQAWKMRFRFHFSTWFGLVLCLSVHFTYLLVNYLSHCLNTTEDGVFVTRWLCDDYFDWGSDLSLDWTQKGRGGGA</sequence>
<evidence type="ECO:0000313" key="4">
    <source>
        <dbReference type="Proteomes" id="UP000041254"/>
    </source>
</evidence>
<feature type="transmembrane region" description="Helical" evidence="2">
    <location>
        <begin position="289"/>
        <end position="309"/>
    </location>
</feature>
<feature type="compositionally biased region" description="Polar residues" evidence="1">
    <location>
        <begin position="1"/>
        <end position="10"/>
    </location>
</feature>
<reference evidence="3 4" key="1">
    <citation type="submission" date="2014-11" db="EMBL/GenBank/DDBJ databases">
        <authorList>
            <person name="Zhu J."/>
            <person name="Qi W."/>
            <person name="Song R."/>
        </authorList>
    </citation>
    <scope>NUCLEOTIDE SEQUENCE [LARGE SCALE GENOMIC DNA]</scope>
</reference>
<dbReference type="PhylomeDB" id="A0A0G4FX11"/>
<feature type="transmembrane region" description="Helical" evidence="2">
    <location>
        <begin position="381"/>
        <end position="399"/>
    </location>
</feature>
<dbReference type="Proteomes" id="UP000041254">
    <property type="component" value="Unassembled WGS sequence"/>
</dbReference>
<feature type="region of interest" description="Disordered" evidence="1">
    <location>
        <begin position="573"/>
        <end position="603"/>
    </location>
</feature>
<feature type="transmembrane region" description="Helical" evidence="2">
    <location>
        <begin position="211"/>
        <end position="236"/>
    </location>
</feature>
<feature type="compositionally biased region" description="Acidic residues" evidence="1">
    <location>
        <begin position="22"/>
        <end position="35"/>
    </location>
</feature>